<evidence type="ECO:0000313" key="2">
    <source>
        <dbReference type="EMBL" id="AAU44291.1"/>
    </source>
</evidence>
<feature type="domain" description="Integrase catalytic" evidence="1">
    <location>
        <begin position="180"/>
        <end position="264"/>
    </location>
</feature>
<dbReference type="InterPro" id="IPR036397">
    <property type="entry name" value="RNaseH_sf"/>
</dbReference>
<dbReference type="SUPFAM" id="SSF53098">
    <property type="entry name" value="Ribonuclease H-like"/>
    <property type="match status" value="1"/>
</dbReference>
<reference evidence="3" key="2">
    <citation type="journal article" date="2008" name="Nucleic Acids Res.">
        <title>The rice annotation project database (RAP-DB): 2008 update.</title>
        <authorList>
            <consortium name="The rice annotation project (RAP)"/>
        </authorList>
    </citation>
    <scope>GENOME REANNOTATION</scope>
    <source>
        <strain evidence="3">cv. Nipponbare</strain>
    </source>
</reference>
<dbReference type="InterPro" id="IPR012337">
    <property type="entry name" value="RNaseH-like_sf"/>
</dbReference>
<organism evidence="2 3">
    <name type="scientific">Oryza sativa subsp. japonica</name>
    <name type="common">Rice</name>
    <dbReference type="NCBI Taxonomy" id="39947"/>
    <lineage>
        <taxon>Eukaryota</taxon>
        <taxon>Viridiplantae</taxon>
        <taxon>Streptophyta</taxon>
        <taxon>Embryophyta</taxon>
        <taxon>Tracheophyta</taxon>
        <taxon>Spermatophyta</taxon>
        <taxon>Magnoliopsida</taxon>
        <taxon>Liliopsida</taxon>
        <taxon>Poales</taxon>
        <taxon>Poaceae</taxon>
        <taxon>BOP clade</taxon>
        <taxon>Oryzoideae</taxon>
        <taxon>Oryzeae</taxon>
        <taxon>Oryzinae</taxon>
        <taxon>Oryza</taxon>
        <taxon>Oryza sativa</taxon>
    </lineage>
</organism>
<dbReference type="Proteomes" id="UP000000763">
    <property type="component" value="Chromosome 5"/>
</dbReference>
<dbReference type="Gene3D" id="3.30.420.10">
    <property type="entry name" value="Ribonuclease H-like superfamily/Ribonuclease H"/>
    <property type="match status" value="1"/>
</dbReference>
<name>Q65WZ4_ORYSJ</name>
<dbReference type="InterPro" id="IPR050951">
    <property type="entry name" value="Retrovirus_Pol_polyprotein"/>
</dbReference>
<dbReference type="PANTHER" id="PTHR37984:SF5">
    <property type="entry name" value="PROTEIN NYNRIN-LIKE"/>
    <property type="match status" value="1"/>
</dbReference>
<accession>Q65WZ4</accession>
<dbReference type="PANTHER" id="PTHR37984">
    <property type="entry name" value="PROTEIN CBG26694"/>
    <property type="match status" value="1"/>
</dbReference>
<dbReference type="EMBL" id="AC135426">
    <property type="protein sequence ID" value="AAU44291.1"/>
    <property type="molecule type" value="Genomic_DNA"/>
</dbReference>
<dbReference type="PROSITE" id="PS50994">
    <property type="entry name" value="INTEGRASE"/>
    <property type="match status" value="1"/>
</dbReference>
<protein>
    <recommendedName>
        <fullName evidence="1">Integrase catalytic domain-containing protein</fullName>
    </recommendedName>
</protein>
<proteinExistence type="predicted"/>
<dbReference type="InterPro" id="IPR001584">
    <property type="entry name" value="Integrase_cat-core"/>
</dbReference>
<reference evidence="3" key="1">
    <citation type="journal article" date="2005" name="Nature">
        <title>The map-based sequence of the rice genome.</title>
        <authorList>
            <consortium name="International rice genome sequencing project (IRGSP)"/>
            <person name="Matsumoto T."/>
            <person name="Wu J."/>
            <person name="Kanamori H."/>
            <person name="Katayose Y."/>
            <person name="Fujisawa M."/>
            <person name="Namiki N."/>
            <person name="Mizuno H."/>
            <person name="Yamamoto K."/>
            <person name="Antonio B.A."/>
            <person name="Baba T."/>
            <person name="Sakata K."/>
            <person name="Nagamura Y."/>
            <person name="Aoki H."/>
            <person name="Arikawa K."/>
            <person name="Arita K."/>
            <person name="Bito T."/>
            <person name="Chiden Y."/>
            <person name="Fujitsuka N."/>
            <person name="Fukunaka R."/>
            <person name="Hamada M."/>
            <person name="Harada C."/>
            <person name="Hayashi A."/>
            <person name="Hijishita S."/>
            <person name="Honda M."/>
            <person name="Hosokawa S."/>
            <person name="Ichikawa Y."/>
            <person name="Idonuma A."/>
            <person name="Iijima M."/>
            <person name="Ikeda M."/>
            <person name="Ikeno M."/>
            <person name="Ito K."/>
            <person name="Ito S."/>
            <person name="Ito T."/>
            <person name="Ito Y."/>
            <person name="Ito Y."/>
            <person name="Iwabuchi A."/>
            <person name="Kamiya K."/>
            <person name="Karasawa W."/>
            <person name="Kurita K."/>
            <person name="Katagiri S."/>
            <person name="Kikuta A."/>
            <person name="Kobayashi H."/>
            <person name="Kobayashi N."/>
            <person name="Machita K."/>
            <person name="Maehara T."/>
            <person name="Masukawa M."/>
            <person name="Mizubayashi T."/>
            <person name="Mukai Y."/>
            <person name="Nagasaki H."/>
            <person name="Nagata Y."/>
            <person name="Naito S."/>
            <person name="Nakashima M."/>
            <person name="Nakama Y."/>
            <person name="Nakamichi Y."/>
            <person name="Nakamura M."/>
            <person name="Meguro A."/>
            <person name="Negishi M."/>
            <person name="Ohta I."/>
            <person name="Ohta T."/>
            <person name="Okamoto M."/>
            <person name="Ono N."/>
            <person name="Saji S."/>
            <person name="Sakaguchi M."/>
            <person name="Sakai K."/>
            <person name="Shibata M."/>
            <person name="Shimokawa T."/>
            <person name="Song J."/>
            <person name="Takazaki Y."/>
            <person name="Terasawa K."/>
            <person name="Tsugane M."/>
            <person name="Tsuji K."/>
            <person name="Ueda S."/>
            <person name="Waki K."/>
            <person name="Yamagata H."/>
            <person name="Yamamoto M."/>
            <person name="Yamamoto S."/>
            <person name="Yamane H."/>
            <person name="Yoshiki S."/>
            <person name="Yoshihara R."/>
            <person name="Yukawa K."/>
            <person name="Zhong H."/>
            <person name="Yano M."/>
            <person name="Yuan Q."/>
            <person name="Ouyang S."/>
            <person name="Liu J."/>
            <person name="Jones K.M."/>
            <person name="Gansberger K."/>
            <person name="Moffat K."/>
            <person name="Hill J."/>
            <person name="Bera J."/>
            <person name="Fadrosh D."/>
            <person name="Jin S."/>
            <person name="Johri S."/>
            <person name="Kim M."/>
            <person name="Overton L."/>
            <person name="Reardon M."/>
            <person name="Tsitrin T."/>
            <person name="Vuong H."/>
            <person name="Weaver B."/>
            <person name="Ciecko A."/>
            <person name="Tallon L."/>
            <person name="Jackson J."/>
            <person name="Pai G."/>
            <person name="Aken S.V."/>
            <person name="Utterback T."/>
            <person name="Reidmuller S."/>
            <person name="Feldblyum T."/>
            <person name="Hsiao J."/>
            <person name="Zismann V."/>
            <person name="Iobst S."/>
            <person name="de Vazeille A.R."/>
            <person name="Buell C.R."/>
            <person name="Ying K."/>
            <person name="Li Y."/>
            <person name="Lu T."/>
            <person name="Huang Y."/>
            <person name="Zhao Q."/>
            <person name="Feng Q."/>
            <person name="Zhang L."/>
            <person name="Zhu J."/>
            <person name="Weng Q."/>
            <person name="Mu J."/>
            <person name="Lu Y."/>
            <person name="Fan D."/>
            <person name="Liu Y."/>
            <person name="Guan J."/>
            <person name="Zhang Y."/>
            <person name="Yu S."/>
            <person name="Liu X."/>
            <person name="Zhang Y."/>
            <person name="Hong G."/>
            <person name="Han B."/>
            <person name="Choisne N."/>
            <person name="Demange N."/>
            <person name="Orjeda G."/>
            <person name="Samain S."/>
            <person name="Cattolico L."/>
            <person name="Pelletier E."/>
            <person name="Couloux A."/>
            <person name="Segurens B."/>
            <person name="Wincker P."/>
            <person name="D'Hont A."/>
            <person name="Scarpelli C."/>
            <person name="Weissenbach J."/>
            <person name="Salanoubat M."/>
            <person name="Quetier F."/>
            <person name="Yu Y."/>
            <person name="Kim H.R."/>
            <person name="Rambo T."/>
            <person name="Currie J."/>
            <person name="Collura K."/>
            <person name="Luo M."/>
            <person name="Yang T."/>
            <person name="Ammiraju J.S.S."/>
            <person name="Engler F."/>
            <person name="Soderlund C."/>
            <person name="Wing R.A."/>
            <person name="Palmer L.E."/>
            <person name="de la Bastide M."/>
            <person name="Spiegel L."/>
            <person name="Nascimento L."/>
            <person name="Zutavern T."/>
            <person name="O'Shaughnessy A."/>
            <person name="Dike S."/>
            <person name="Dedhia N."/>
            <person name="Preston R."/>
            <person name="Balija V."/>
            <person name="McCombie W.R."/>
            <person name="Chow T."/>
            <person name="Chen H."/>
            <person name="Chung M."/>
            <person name="Chen C."/>
            <person name="Shaw J."/>
            <person name="Wu H."/>
            <person name="Hsiao K."/>
            <person name="Chao Y."/>
            <person name="Chu M."/>
            <person name="Cheng C."/>
            <person name="Hour A."/>
            <person name="Lee P."/>
            <person name="Lin S."/>
            <person name="Lin Y."/>
            <person name="Liou J."/>
            <person name="Liu S."/>
            <person name="Hsing Y."/>
            <person name="Raghuvanshi S."/>
            <person name="Mohanty A."/>
            <person name="Bharti A.K."/>
            <person name="Gaur A."/>
            <person name="Gupta V."/>
            <person name="Kumar D."/>
            <person name="Ravi V."/>
            <person name="Vij S."/>
            <person name="Kapur A."/>
            <person name="Khurana P."/>
            <person name="Khurana P."/>
            <person name="Khurana J.P."/>
            <person name="Tyagi A.K."/>
            <person name="Gaikwad K."/>
            <person name="Singh A."/>
            <person name="Dalal V."/>
            <person name="Srivastava S."/>
            <person name="Dixit A."/>
            <person name="Pal A.K."/>
            <person name="Ghazi I.A."/>
            <person name="Yadav M."/>
            <person name="Pandit A."/>
            <person name="Bhargava A."/>
            <person name="Sureshbabu K."/>
            <person name="Batra K."/>
            <person name="Sharma T.R."/>
            <person name="Mohapatra T."/>
            <person name="Singh N.K."/>
            <person name="Messing J."/>
            <person name="Nelson A.B."/>
            <person name="Fuks G."/>
            <person name="Kavchok S."/>
            <person name="Keizer G."/>
            <person name="Linton E."/>
            <person name="Llaca V."/>
            <person name="Song R."/>
            <person name="Tanyolac B."/>
            <person name="Young S."/>
            <person name="Ho-Il K."/>
            <person name="Hahn J.H."/>
            <person name="Sangsakoo G."/>
            <person name="Vanavichit A."/>
            <person name="de Mattos Luiz.A.T."/>
            <person name="Zimmer P.D."/>
            <person name="Malone G."/>
            <person name="Dellagostin O."/>
            <person name="de Oliveira A.C."/>
            <person name="Bevan M."/>
            <person name="Bancroft I."/>
            <person name="Minx P."/>
            <person name="Cordum H."/>
            <person name="Wilson R."/>
            <person name="Cheng Z."/>
            <person name="Jin W."/>
            <person name="Jiang J."/>
            <person name="Leong S.A."/>
            <person name="Iwama H."/>
            <person name="Gojobori T."/>
            <person name="Itoh T."/>
            <person name="Niimura Y."/>
            <person name="Fujii Y."/>
            <person name="Habara T."/>
            <person name="Sakai H."/>
            <person name="Sato Y."/>
            <person name="Wilson G."/>
            <person name="Kumar K."/>
            <person name="McCouch S."/>
            <person name="Juretic N."/>
            <person name="Hoen D."/>
            <person name="Wright S."/>
            <person name="Bruskiewich R."/>
            <person name="Bureau T."/>
            <person name="Miyao A."/>
            <person name="Hirochika H."/>
            <person name="Nishikawa T."/>
            <person name="Kadowaki K."/>
            <person name="Sugiura M."/>
            <person name="Burr B."/>
            <person name="Sasaki T."/>
        </authorList>
    </citation>
    <scope>NUCLEOTIDE SEQUENCE [LARGE SCALE GENOMIC DNA]</scope>
    <source>
        <strain evidence="3">cv. Nipponbare</strain>
    </source>
</reference>
<evidence type="ECO:0000313" key="3">
    <source>
        <dbReference type="Proteomes" id="UP000000763"/>
    </source>
</evidence>
<dbReference type="GO" id="GO:0015074">
    <property type="term" value="P:DNA integration"/>
    <property type="evidence" value="ECO:0007669"/>
    <property type="project" value="InterPro"/>
</dbReference>
<dbReference type="AlphaFoldDB" id="Q65WZ4"/>
<dbReference type="GO" id="GO:0003676">
    <property type="term" value="F:nucleic acid binding"/>
    <property type="evidence" value="ECO:0007669"/>
    <property type="project" value="InterPro"/>
</dbReference>
<evidence type="ECO:0000259" key="1">
    <source>
        <dbReference type="PROSITE" id="PS50994"/>
    </source>
</evidence>
<gene>
    <name evidence="2" type="ORF">P0617A08.9</name>
</gene>
<dbReference type="Pfam" id="PF00665">
    <property type="entry name" value="rve"/>
    <property type="match status" value="1"/>
</dbReference>
<sequence length="264" mass="29330">MAFDSALNSQGAGAGAGFILTSPSGDQFKHAIHLNFRQQKTRPKVAYVVANIEITDDWRIPLIKVLESDELPDDDTEAEKLSRQAKIYCMIGRDLYKKAPNGILLKCVSSDDGKALLVDIHEGICGSQAGGRTLVGKAFRQGFFWPTVLKDTCDIVQRCEACQFFSKHTKLPAQVLQIIPLTWPFSCWGLDILGPFPRGQGGYRFQFAAIDKFAKWIEAEPTREIKVDNAIKFIKGIFCRYGLPHRILTDNGSQFTSGQITALS</sequence>
<dbReference type="Gene3D" id="1.10.340.70">
    <property type="match status" value="1"/>
</dbReference>